<sequence length="192" mass="22370">MQISKEKTRLTKRCVNQKGEPSALWGGDARKIIETKQALGKAYNSVTPSRSTTTPYASKSKVTRWYEEQEESSHPSYSELRRECYLTSKLDKRPRKDVETNGHFCTNPRNILMEIKGNPILRQPKPIETPTKVRNKNKYREYHEDFGHTTSEHCELRRAIHELADQGQVNNFLRRSKGEDRNRRNPKGQKGQ</sequence>
<dbReference type="OrthoDB" id="1752268at2759"/>
<dbReference type="AlphaFoldDB" id="A0A9Q1GXZ5"/>
<feature type="compositionally biased region" description="Polar residues" evidence="1">
    <location>
        <begin position="44"/>
        <end position="57"/>
    </location>
</feature>
<reference evidence="2" key="1">
    <citation type="submission" date="2022-04" db="EMBL/GenBank/DDBJ databases">
        <title>Carnegiea gigantea Genome sequencing and assembly v2.</title>
        <authorList>
            <person name="Copetti D."/>
            <person name="Sanderson M.J."/>
            <person name="Burquez A."/>
            <person name="Wojciechowski M.F."/>
        </authorList>
    </citation>
    <scope>NUCLEOTIDE SEQUENCE</scope>
    <source>
        <strain evidence="2">SGP5-SGP5p</strain>
        <tissue evidence="2">Aerial part</tissue>
    </source>
</reference>
<evidence type="ECO:0000313" key="2">
    <source>
        <dbReference type="EMBL" id="KAJ8427224.1"/>
    </source>
</evidence>
<evidence type="ECO:0000313" key="3">
    <source>
        <dbReference type="Proteomes" id="UP001153076"/>
    </source>
</evidence>
<feature type="region of interest" description="Disordered" evidence="1">
    <location>
        <begin position="167"/>
        <end position="192"/>
    </location>
</feature>
<comment type="caution">
    <text evidence="2">The sequence shown here is derived from an EMBL/GenBank/DDBJ whole genome shotgun (WGS) entry which is preliminary data.</text>
</comment>
<dbReference type="EMBL" id="JAKOGI010001170">
    <property type="protein sequence ID" value="KAJ8427224.1"/>
    <property type="molecule type" value="Genomic_DNA"/>
</dbReference>
<evidence type="ECO:0000256" key="1">
    <source>
        <dbReference type="SAM" id="MobiDB-lite"/>
    </source>
</evidence>
<name>A0A9Q1GXZ5_9CARY</name>
<protein>
    <recommendedName>
        <fullName evidence="4">Reverse transcriptase domain-containing protein</fullName>
    </recommendedName>
</protein>
<keyword evidence="3" id="KW-1185">Reference proteome</keyword>
<proteinExistence type="predicted"/>
<feature type="region of interest" description="Disordered" evidence="1">
    <location>
        <begin position="42"/>
        <end position="62"/>
    </location>
</feature>
<evidence type="ECO:0008006" key="4">
    <source>
        <dbReference type="Google" id="ProtNLM"/>
    </source>
</evidence>
<accession>A0A9Q1GXZ5</accession>
<organism evidence="2 3">
    <name type="scientific">Carnegiea gigantea</name>
    <dbReference type="NCBI Taxonomy" id="171969"/>
    <lineage>
        <taxon>Eukaryota</taxon>
        <taxon>Viridiplantae</taxon>
        <taxon>Streptophyta</taxon>
        <taxon>Embryophyta</taxon>
        <taxon>Tracheophyta</taxon>
        <taxon>Spermatophyta</taxon>
        <taxon>Magnoliopsida</taxon>
        <taxon>eudicotyledons</taxon>
        <taxon>Gunneridae</taxon>
        <taxon>Pentapetalae</taxon>
        <taxon>Caryophyllales</taxon>
        <taxon>Cactineae</taxon>
        <taxon>Cactaceae</taxon>
        <taxon>Cactoideae</taxon>
        <taxon>Echinocereeae</taxon>
        <taxon>Carnegiea</taxon>
    </lineage>
</organism>
<dbReference type="Proteomes" id="UP001153076">
    <property type="component" value="Unassembled WGS sequence"/>
</dbReference>
<gene>
    <name evidence="2" type="ORF">Cgig2_028748</name>
</gene>